<dbReference type="CDD" id="cd24007">
    <property type="entry name" value="ASKHA_NBD_eukNAGK-like"/>
    <property type="match status" value="1"/>
</dbReference>
<dbReference type="InterPro" id="IPR043129">
    <property type="entry name" value="ATPase_NBD"/>
</dbReference>
<accession>A0AA41WF93</accession>
<dbReference type="AlphaFoldDB" id="A0AA41WF93"/>
<dbReference type="Gene3D" id="3.30.420.40">
    <property type="match status" value="2"/>
</dbReference>
<dbReference type="PANTHER" id="PTHR43190:SF3">
    <property type="entry name" value="N-ACETYL-D-GLUCOSAMINE KINASE"/>
    <property type="match status" value="1"/>
</dbReference>
<gene>
    <name evidence="2" type="ORF">NET02_12620</name>
</gene>
<feature type="domain" description="ATPase BadF/BadG/BcrA/BcrD type" evidence="1">
    <location>
        <begin position="6"/>
        <end position="275"/>
    </location>
</feature>
<dbReference type="RefSeq" id="WP_284057779.1">
    <property type="nucleotide sequence ID" value="NZ_JAMSLR010000009.1"/>
</dbReference>
<dbReference type="Pfam" id="PF01869">
    <property type="entry name" value="BcrAD_BadFG"/>
    <property type="match status" value="1"/>
</dbReference>
<sequence length="308" mass="31907">MARLLLGVDGGATKTRALLADLAGRVVGAGTAGSSNYQSVGLERAVTAIVEAIRAAFADARLMPGEDEVAAACFGLAGVDRPDDRERLSGRLERERLGRRMVIVNDSELVLAAGCSDGWGVALISGTGSICFGRAPDGRTTRAGGWGYILGDEGSGFDIAVQALRLATRTADGRANAPGLLRAALAFWELDAPEQLIGLIYQREAGAPGSVARFATRVLELAEAGDPDARRVLERAADDLALHLAAVPRRLGLERPPVAFGGGVLRASALLRQAVYERAGVPLGPATVVDDPALGALAIARRLAEALG</sequence>
<dbReference type="InterPro" id="IPR002731">
    <property type="entry name" value="ATPase_BadF"/>
</dbReference>
<proteinExistence type="predicted"/>
<dbReference type="SUPFAM" id="SSF53067">
    <property type="entry name" value="Actin-like ATPase domain"/>
    <property type="match status" value="2"/>
</dbReference>
<comment type="caution">
    <text evidence="2">The sequence shown here is derived from an EMBL/GenBank/DDBJ whole genome shotgun (WGS) entry which is preliminary data.</text>
</comment>
<dbReference type="PANTHER" id="PTHR43190">
    <property type="entry name" value="N-ACETYL-D-GLUCOSAMINE KINASE"/>
    <property type="match status" value="1"/>
</dbReference>
<organism evidence="2 3">
    <name type="scientific">Thermalbibacter longus</name>
    <dbReference type="NCBI Taxonomy" id="2951981"/>
    <lineage>
        <taxon>Bacteria</taxon>
        <taxon>Pseudomonadati</taxon>
        <taxon>Thermomicrobiota</taxon>
        <taxon>Thermomicrobia</taxon>
        <taxon>Thermomicrobiales</taxon>
        <taxon>Thermomicrobiaceae</taxon>
        <taxon>Thermalbibacter</taxon>
    </lineage>
</organism>
<dbReference type="Proteomes" id="UP001165306">
    <property type="component" value="Unassembled WGS sequence"/>
</dbReference>
<dbReference type="EMBL" id="JAMSLR010000009">
    <property type="protein sequence ID" value="MCM8749993.1"/>
    <property type="molecule type" value="Genomic_DNA"/>
</dbReference>
<evidence type="ECO:0000259" key="1">
    <source>
        <dbReference type="Pfam" id="PF01869"/>
    </source>
</evidence>
<evidence type="ECO:0000313" key="2">
    <source>
        <dbReference type="EMBL" id="MCM8749993.1"/>
    </source>
</evidence>
<evidence type="ECO:0000313" key="3">
    <source>
        <dbReference type="Proteomes" id="UP001165306"/>
    </source>
</evidence>
<dbReference type="InterPro" id="IPR052519">
    <property type="entry name" value="Euk-type_GlcNAc_Kinase"/>
</dbReference>
<reference evidence="2" key="1">
    <citation type="submission" date="2022-06" db="EMBL/GenBank/DDBJ databases">
        <title>CFH 74404 Thermomicrobiaceae sp.</title>
        <authorList>
            <person name="Ming H."/>
            <person name="Li W.-J."/>
            <person name="Zhao Z."/>
        </authorList>
    </citation>
    <scope>NUCLEOTIDE SEQUENCE</scope>
    <source>
        <strain evidence="2">CFH 74404</strain>
    </source>
</reference>
<protein>
    <submittedName>
        <fullName evidence="2">BadF/BadG/BcrA/BcrD type ATPase</fullName>
    </submittedName>
</protein>
<keyword evidence="3" id="KW-1185">Reference proteome</keyword>
<name>A0AA41WF93_9BACT</name>